<dbReference type="SUPFAM" id="SSF53067">
    <property type="entry name" value="Actin-like ATPase domain"/>
    <property type="match status" value="1"/>
</dbReference>
<protein>
    <submittedName>
        <fullName evidence="4">Carbamoyltransferase C-terminal domain-containing protein</fullName>
    </submittedName>
</protein>
<dbReference type="CDD" id="cd24098">
    <property type="entry name" value="ASKHA_NBD_TobZ_N"/>
    <property type="match status" value="1"/>
</dbReference>
<comment type="similarity">
    <text evidence="1">Belongs to the NodU/CmcH family.</text>
</comment>
<gene>
    <name evidence="4" type="ORF">WDS16_02220</name>
</gene>
<dbReference type="InterPro" id="IPR031730">
    <property type="entry name" value="Carbam_trans_C"/>
</dbReference>
<evidence type="ECO:0000259" key="2">
    <source>
        <dbReference type="Pfam" id="PF02543"/>
    </source>
</evidence>
<name>A0ABZ2PJV6_9NOCA</name>
<dbReference type="PANTHER" id="PTHR34847:SF1">
    <property type="entry name" value="NODULATION PROTEIN U"/>
    <property type="match status" value="1"/>
</dbReference>
<dbReference type="InterPro" id="IPR003696">
    <property type="entry name" value="Carbtransf_dom"/>
</dbReference>
<organism evidence="4 5">
    <name type="scientific">Rhodococcus sovatensis</name>
    <dbReference type="NCBI Taxonomy" id="1805840"/>
    <lineage>
        <taxon>Bacteria</taxon>
        <taxon>Bacillati</taxon>
        <taxon>Actinomycetota</taxon>
        <taxon>Actinomycetes</taxon>
        <taxon>Mycobacteriales</taxon>
        <taxon>Nocardiaceae</taxon>
        <taxon>Rhodococcus</taxon>
    </lineage>
</organism>
<evidence type="ECO:0000259" key="3">
    <source>
        <dbReference type="Pfam" id="PF16861"/>
    </source>
</evidence>
<evidence type="ECO:0000256" key="1">
    <source>
        <dbReference type="ARBA" id="ARBA00006129"/>
    </source>
</evidence>
<reference evidence="4 5" key="1">
    <citation type="submission" date="2024-03" db="EMBL/GenBank/DDBJ databases">
        <title>Natural products discovery in diverse microorganisms through a two-stage MS feature dereplication strategy.</title>
        <authorList>
            <person name="Zhang R."/>
        </authorList>
    </citation>
    <scope>NUCLEOTIDE SEQUENCE [LARGE SCALE GENOMIC DNA]</scope>
    <source>
        <strain evidence="4 5">18930</strain>
    </source>
</reference>
<dbReference type="SUPFAM" id="SSF55821">
    <property type="entry name" value="YrdC/RibB"/>
    <property type="match status" value="1"/>
</dbReference>
<evidence type="ECO:0000313" key="5">
    <source>
        <dbReference type="Proteomes" id="UP001432000"/>
    </source>
</evidence>
<keyword evidence="5" id="KW-1185">Reference proteome</keyword>
<dbReference type="InterPro" id="IPR051338">
    <property type="entry name" value="NodU/CmcH_Carbamoyltrnsfr"/>
</dbReference>
<dbReference type="Gene3D" id="3.90.870.20">
    <property type="entry name" value="Carbamoyltransferase, C-terminal domain"/>
    <property type="match status" value="1"/>
</dbReference>
<sequence length="541" mass="59332">MRVLGINAVFHDSAAALVVDGHTVAAAEEERFSRRKHAKRPVPFSSWELPEEAIAWCLRQGDLDISEIDAVAYSYDPDYVDPESAGLDENWEYLRTTYARRAPYFLRAAFSSYDPANFRYVRHHIAHAASAGLASPGGDGAVLVLDGRGERGSMLAGEYRHGKLDILAMQELPHSLGFLYEELTEHLGFARSSDEYKVMAIASYGTPRYLDELRKFVRTTGDGGFRTDRFDWNRFAPRRARGEGFEQEHADLACSVQAVLEEVLLELCTWLANKTAARHLTLAGGTALNCVANTRVHSDGPFESLWIQPASGDSGTALGAALTLAAEAGDEIMPMTGAALGRSWSDDDIEAILRTARVRYTKPADIGTEAARILAENGVIGWFQGRSEFGPRALGNRSLLAHPGHKSNVERLNDIKGREQFRPVAPMVLESRASEIFARGPIPSPYMLFVHDVDPQWRERLGAVTHVDGTARIQTIDPKRDALMASVLTEFDRLTGTPVVVNTSLNTAGRPMVDSPHDALELFGSAPVDALAIGSFLVSRT</sequence>
<dbReference type="EMBL" id="CP147846">
    <property type="protein sequence ID" value="WXG69400.1"/>
    <property type="molecule type" value="Genomic_DNA"/>
</dbReference>
<dbReference type="Proteomes" id="UP001432000">
    <property type="component" value="Chromosome"/>
</dbReference>
<dbReference type="InterPro" id="IPR017945">
    <property type="entry name" value="DHBP_synth_RibB-like_a/b_dom"/>
</dbReference>
<evidence type="ECO:0000313" key="4">
    <source>
        <dbReference type="EMBL" id="WXG69400.1"/>
    </source>
</evidence>
<dbReference type="InterPro" id="IPR043129">
    <property type="entry name" value="ATPase_NBD"/>
</dbReference>
<dbReference type="Gene3D" id="3.30.420.40">
    <property type="match status" value="2"/>
</dbReference>
<dbReference type="RefSeq" id="WP_338890164.1">
    <property type="nucleotide sequence ID" value="NZ_CP147846.1"/>
</dbReference>
<dbReference type="Pfam" id="PF02543">
    <property type="entry name" value="Carbam_trans_N"/>
    <property type="match status" value="1"/>
</dbReference>
<dbReference type="Pfam" id="PF16861">
    <property type="entry name" value="Carbam_trans_C"/>
    <property type="match status" value="1"/>
</dbReference>
<accession>A0ABZ2PJV6</accession>
<dbReference type="InterPro" id="IPR038152">
    <property type="entry name" value="Carbam_trans_C_sf"/>
</dbReference>
<dbReference type="PANTHER" id="PTHR34847">
    <property type="entry name" value="NODULATION PROTEIN U"/>
    <property type="match status" value="1"/>
</dbReference>
<feature type="domain" description="Carbamoyltransferase C-terminal" evidence="3">
    <location>
        <begin position="371"/>
        <end position="540"/>
    </location>
</feature>
<feature type="domain" description="Carbamoyltransferase" evidence="2">
    <location>
        <begin position="2"/>
        <end position="322"/>
    </location>
</feature>
<proteinExistence type="inferred from homology"/>